<dbReference type="EMBL" id="CP006936">
    <property type="protein sequence ID" value="AHC23315.1"/>
    <property type="molecule type" value="Genomic_DNA"/>
</dbReference>
<organism evidence="3 4">
    <name type="scientific">Mycolicibacterium neoaurum VKM Ac-1815D</name>
    <dbReference type="NCBI Taxonomy" id="700508"/>
    <lineage>
        <taxon>Bacteria</taxon>
        <taxon>Bacillati</taxon>
        <taxon>Actinomycetota</taxon>
        <taxon>Actinomycetes</taxon>
        <taxon>Mycobacteriales</taxon>
        <taxon>Mycobacteriaceae</taxon>
        <taxon>Mycolicibacterium</taxon>
    </lineage>
</organism>
<dbReference type="eggNOG" id="ENOG5031EJJ">
    <property type="taxonomic scope" value="Bacteria"/>
</dbReference>
<dbReference type="Gene3D" id="1.20.20.20">
    <property type="entry name" value="Haemophore, haem-binding domain"/>
    <property type="match status" value="1"/>
</dbReference>
<reference evidence="3 4" key="1">
    <citation type="journal article" date="2014" name="Genome Announc.">
        <title>Complete Genome Sequence of Sterol-Transforming Mycobacterium neoaurum Strain VKM Ac-1815D.</title>
        <authorList>
            <person name="Shtratnikova V.Y."/>
            <person name="Bragin E.Y."/>
            <person name="Dovbnya D.V."/>
            <person name="Pekov Y.A."/>
            <person name="Schelkunov M.I."/>
            <person name="Strizhov N."/>
            <person name="Ivashina T.V."/>
            <person name="Ashapkin V.V."/>
            <person name="Donova M.V."/>
        </authorList>
    </citation>
    <scope>NUCLEOTIDE SEQUENCE [LARGE SCALE GENOMIC DNA]</scope>
    <source>
        <strain evidence="3 4">VKM Ac-1815D</strain>
    </source>
</reference>
<sequence length="123" mass="12694">MLNATRRFVIGALGAAAIAGVVAAPPAIAEPPQAPDHCTAADLAGIAAGVSASTSAYLFTHQQANEFFTSLHPLPDNQKQAKVDAFFAANPQMAAELKGIRKPLQEAKIRCGDTNGDGVVDIL</sequence>
<dbReference type="InterPro" id="IPR006311">
    <property type="entry name" value="TAT_signal"/>
</dbReference>
<gene>
    <name evidence="3" type="ORF">D174_01335</name>
</gene>
<dbReference type="NCBIfam" id="TIGR04529">
    <property type="entry name" value="MTB_hemophore"/>
    <property type="match status" value="1"/>
</dbReference>
<evidence type="ECO:0000313" key="4">
    <source>
        <dbReference type="Proteomes" id="UP000018763"/>
    </source>
</evidence>
<dbReference type="Pfam" id="PF16525">
    <property type="entry name" value="MHB"/>
    <property type="match status" value="1"/>
</dbReference>
<dbReference type="GeneID" id="43448165"/>
<evidence type="ECO:0000259" key="2">
    <source>
        <dbReference type="Pfam" id="PF16525"/>
    </source>
</evidence>
<keyword evidence="1" id="KW-0732">Signal</keyword>
<dbReference type="PROSITE" id="PS51318">
    <property type="entry name" value="TAT"/>
    <property type="match status" value="1"/>
</dbReference>
<evidence type="ECO:0000313" key="3">
    <source>
        <dbReference type="EMBL" id="AHC23315.1"/>
    </source>
</evidence>
<name>V5X4C5_MYCNE</name>
<proteinExistence type="predicted"/>
<dbReference type="GO" id="GO:0020037">
    <property type="term" value="F:heme binding"/>
    <property type="evidence" value="ECO:0007669"/>
    <property type="project" value="InterPro"/>
</dbReference>
<protein>
    <submittedName>
        <fullName evidence="3">Membrane protein</fullName>
    </submittedName>
</protein>
<accession>V5X4C5</accession>
<dbReference type="KEGG" id="mne:D174_01335"/>
<dbReference type="Proteomes" id="UP000018763">
    <property type="component" value="Chromosome"/>
</dbReference>
<feature type="signal peptide" evidence="1">
    <location>
        <begin position="1"/>
        <end position="29"/>
    </location>
</feature>
<evidence type="ECO:0000256" key="1">
    <source>
        <dbReference type="SAM" id="SignalP"/>
    </source>
</evidence>
<dbReference type="InterPro" id="IPR032407">
    <property type="entry name" value="MHB"/>
</dbReference>
<dbReference type="HOGENOM" id="CLU_127621_2_0_11"/>
<keyword evidence="4" id="KW-1185">Reference proteome</keyword>
<dbReference type="InterPro" id="IPR038378">
    <property type="entry name" value="MHB_sf"/>
</dbReference>
<dbReference type="AlphaFoldDB" id="V5X4C5"/>
<dbReference type="RefSeq" id="WP_019514245.1">
    <property type="nucleotide sequence ID" value="NC_023036.2"/>
</dbReference>
<feature type="chain" id="PRO_5004742311" evidence="1">
    <location>
        <begin position="30"/>
        <end position="123"/>
    </location>
</feature>
<feature type="domain" description="Haemophore haem-binding" evidence="2">
    <location>
        <begin position="36"/>
        <end position="112"/>
    </location>
</feature>